<name>A0A1U7PTS7_9FLAO</name>
<evidence type="ECO:0000256" key="2">
    <source>
        <dbReference type="SAM" id="SignalP"/>
    </source>
</evidence>
<keyword evidence="5" id="KW-1185">Reference proteome</keyword>
<feature type="signal peptide" evidence="2">
    <location>
        <begin position="1"/>
        <end position="21"/>
    </location>
</feature>
<evidence type="ECO:0000313" key="4">
    <source>
        <dbReference type="EMBL" id="SIT96965.1"/>
    </source>
</evidence>
<proteinExistence type="predicted"/>
<reference evidence="5" key="1">
    <citation type="submission" date="2016-10" db="EMBL/GenBank/DDBJ databases">
        <authorList>
            <person name="Varghese N."/>
            <person name="Submissions S."/>
        </authorList>
    </citation>
    <scope>NUCLEOTIDE SEQUENCE [LARGE SCALE GENOMIC DNA]</scope>
    <source>
        <strain evidence="5">DSM 19482</strain>
    </source>
</reference>
<dbReference type="InterPro" id="IPR026444">
    <property type="entry name" value="Secre_tail"/>
</dbReference>
<dbReference type="RefSeq" id="WP_076783161.1">
    <property type="nucleotide sequence ID" value="NZ_FTPU01000015.1"/>
</dbReference>
<dbReference type="OrthoDB" id="1465721at2"/>
<feature type="domain" description="Secretion system C-terminal sorting" evidence="3">
    <location>
        <begin position="208"/>
        <end position="258"/>
    </location>
</feature>
<evidence type="ECO:0000256" key="1">
    <source>
        <dbReference type="ARBA" id="ARBA00022729"/>
    </source>
</evidence>
<feature type="chain" id="PRO_5013387259" evidence="2">
    <location>
        <begin position="22"/>
        <end position="261"/>
    </location>
</feature>
<dbReference type="Gene3D" id="2.60.120.260">
    <property type="entry name" value="Galactose-binding domain-like"/>
    <property type="match status" value="1"/>
</dbReference>
<accession>A0A1U7PTS7</accession>
<protein>
    <submittedName>
        <fullName evidence="4">Por secretion system C-terminal sorting domain-containing protein</fullName>
    </submittedName>
</protein>
<dbReference type="Proteomes" id="UP000187261">
    <property type="component" value="Unassembled WGS sequence"/>
</dbReference>
<organism evidence="4 5">
    <name type="scientific">Epilithonimonas bovis DSM 19482</name>
    <dbReference type="NCBI Taxonomy" id="1121284"/>
    <lineage>
        <taxon>Bacteria</taxon>
        <taxon>Pseudomonadati</taxon>
        <taxon>Bacteroidota</taxon>
        <taxon>Flavobacteriia</taxon>
        <taxon>Flavobacteriales</taxon>
        <taxon>Weeksellaceae</taxon>
        <taxon>Chryseobacterium group</taxon>
        <taxon>Epilithonimonas</taxon>
    </lineage>
</organism>
<evidence type="ECO:0000313" key="5">
    <source>
        <dbReference type="Proteomes" id="UP000187261"/>
    </source>
</evidence>
<dbReference type="Pfam" id="PF18962">
    <property type="entry name" value="Por_Secre_tail"/>
    <property type="match status" value="1"/>
</dbReference>
<dbReference type="NCBIfam" id="TIGR04183">
    <property type="entry name" value="Por_Secre_tail"/>
    <property type="match status" value="1"/>
</dbReference>
<dbReference type="STRING" id="1121284.SAMN05660493_01667"/>
<dbReference type="AlphaFoldDB" id="A0A1U7PTS7"/>
<gene>
    <name evidence="4" type="ORF">SAMN05660493_01667</name>
</gene>
<dbReference type="EMBL" id="FTPU01000015">
    <property type="protein sequence ID" value="SIT96965.1"/>
    <property type="molecule type" value="Genomic_DNA"/>
</dbReference>
<keyword evidence="1 2" id="KW-0732">Signal</keyword>
<sequence>MKKFYSLLAAVALTATVNAQSENMGTGATGNPLVSAYAGFQNAGTWSYSGTADVRTSSASTASDYSGASGSNNVMVNATGENFIISGINTSTITASNVKLSFGLRKGTNAANNELTVEVSSDGSTWTPLTYTRSTGSGTAGWALVTPSGSIPSTTTLSIRFTGTNTTEWRIDDVKVYDATTMAVVDATKAKANLVKNTIVSNELIFGAAAKVSVYNAAGQVVKTAEVAENSKLDVSALAKGTYIVAGIVNGQTVSQKILKK</sequence>
<evidence type="ECO:0000259" key="3">
    <source>
        <dbReference type="Pfam" id="PF18962"/>
    </source>
</evidence>